<dbReference type="Proteomes" id="UP000187012">
    <property type="component" value="Unassembled WGS sequence"/>
</dbReference>
<dbReference type="AlphaFoldDB" id="A0A1N7SB66"/>
<reference evidence="1 2" key="1">
    <citation type="submission" date="2016-12" db="EMBL/GenBank/DDBJ databases">
        <authorList>
            <person name="Song W.-J."/>
            <person name="Kurnit D.M."/>
        </authorList>
    </citation>
    <scope>NUCLEOTIDE SEQUENCE [LARGE SCALE GENOMIC DNA]</scope>
    <source>
        <strain evidence="1 2">STM7296</strain>
    </source>
</reference>
<dbReference type="EMBL" id="CYGX02000048">
    <property type="protein sequence ID" value="SIT44602.1"/>
    <property type="molecule type" value="Genomic_DNA"/>
</dbReference>
<gene>
    <name evidence="1" type="ORF">BN2475_480032</name>
</gene>
<proteinExistence type="predicted"/>
<accession>A0A1N7SB66</accession>
<name>A0A1N7SB66_9BURK</name>
<evidence type="ECO:0000313" key="2">
    <source>
        <dbReference type="Proteomes" id="UP000187012"/>
    </source>
</evidence>
<organism evidence="1 2">
    <name type="scientific">Paraburkholderia ribeironis</name>
    <dbReference type="NCBI Taxonomy" id="1247936"/>
    <lineage>
        <taxon>Bacteria</taxon>
        <taxon>Pseudomonadati</taxon>
        <taxon>Pseudomonadota</taxon>
        <taxon>Betaproteobacteria</taxon>
        <taxon>Burkholderiales</taxon>
        <taxon>Burkholderiaceae</taxon>
        <taxon>Paraburkholderia</taxon>
    </lineage>
</organism>
<sequence length="59" mass="6332">MTSGEIIVEWSSTGDSPILRLAAGAYETKTHEIKGAPRANTRANTFADDRRSHGCTIIG</sequence>
<protein>
    <submittedName>
        <fullName evidence="1">Uncharacterized protein</fullName>
    </submittedName>
</protein>
<evidence type="ECO:0000313" key="1">
    <source>
        <dbReference type="EMBL" id="SIT44602.1"/>
    </source>
</evidence>
<keyword evidence="2" id="KW-1185">Reference proteome</keyword>